<keyword evidence="3" id="KW-1185">Reference proteome</keyword>
<dbReference type="EMBL" id="KV750719">
    <property type="protein sequence ID" value="OCL03513.1"/>
    <property type="molecule type" value="Genomic_DNA"/>
</dbReference>
<sequence>MAVAPRDSVPFSLATLGLQPHAASGDDLRFEAPQRRRGLGPGTSTGRHQQRRLRNSTFPLPTPRARMLFARDEVCAARHACELSRVPASPCPEYRLSPER</sequence>
<evidence type="ECO:0000313" key="2">
    <source>
        <dbReference type="EMBL" id="OCL03513.1"/>
    </source>
</evidence>
<organism evidence="2 3">
    <name type="scientific">Glonium stellatum</name>
    <dbReference type="NCBI Taxonomy" id="574774"/>
    <lineage>
        <taxon>Eukaryota</taxon>
        <taxon>Fungi</taxon>
        <taxon>Dikarya</taxon>
        <taxon>Ascomycota</taxon>
        <taxon>Pezizomycotina</taxon>
        <taxon>Dothideomycetes</taxon>
        <taxon>Pleosporomycetidae</taxon>
        <taxon>Gloniales</taxon>
        <taxon>Gloniaceae</taxon>
        <taxon>Glonium</taxon>
    </lineage>
</organism>
<evidence type="ECO:0000313" key="3">
    <source>
        <dbReference type="Proteomes" id="UP000250140"/>
    </source>
</evidence>
<dbReference type="Proteomes" id="UP000250140">
    <property type="component" value="Unassembled WGS sequence"/>
</dbReference>
<accession>A0A8E2JND2</accession>
<evidence type="ECO:0000256" key="1">
    <source>
        <dbReference type="SAM" id="MobiDB-lite"/>
    </source>
</evidence>
<proteinExistence type="predicted"/>
<reference evidence="2 3" key="1">
    <citation type="journal article" date="2016" name="Nat. Commun.">
        <title>Ectomycorrhizal ecology is imprinted in the genome of the dominant symbiotic fungus Cenococcum geophilum.</title>
        <authorList>
            <consortium name="DOE Joint Genome Institute"/>
            <person name="Peter M."/>
            <person name="Kohler A."/>
            <person name="Ohm R.A."/>
            <person name="Kuo A."/>
            <person name="Krutzmann J."/>
            <person name="Morin E."/>
            <person name="Arend M."/>
            <person name="Barry K.W."/>
            <person name="Binder M."/>
            <person name="Choi C."/>
            <person name="Clum A."/>
            <person name="Copeland A."/>
            <person name="Grisel N."/>
            <person name="Haridas S."/>
            <person name="Kipfer T."/>
            <person name="LaButti K."/>
            <person name="Lindquist E."/>
            <person name="Lipzen A."/>
            <person name="Maire R."/>
            <person name="Meier B."/>
            <person name="Mihaltcheva S."/>
            <person name="Molinier V."/>
            <person name="Murat C."/>
            <person name="Poggeler S."/>
            <person name="Quandt C.A."/>
            <person name="Sperisen C."/>
            <person name="Tritt A."/>
            <person name="Tisserant E."/>
            <person name="Crous P.W."/>
            <person name="Henrissat B."/>
            <person name="Nehls U."/>
            <person name="Egli S."/>
            <person name="Spatafora J.W."/>
            <person name="Grigoriev I.V."/>
            <person name="Martin F.M."/>
        </authorList>
    </citation>
    <scope>NUCLEOTIDE SEQUENCE [LARGE SCALE GENOMIC DNA]</scope>
    <source>
        <strain evidence="2 3">CBS 207.34</strain>
    </source>
</reference>
<feature type="region of interest" description="Disordered" evidence="1">
    <location>
        <begin position="16"/>
        <end position="60"/>
    </location>
</feature>
<dbReference type="AlphaFoldDB" id="A0A8E2JND2"/>
<feature type="compositionally biased region" description="Basic and acidic residues" evidence="1">
    <location>
        <begin position="24"/>
        <end position="34"/>
    </location>
</feature>
<name>A0A8E2JND2_9PEZI</name>
<gene>
    <name evidence="2" type="ORF">AOQ84DRAFT_356875</name>
</gene>
<protein>
    <submittedName>
        <fullName evidence="2">Uncharacterized protein</fullName>
    </submittedName>
</protein>